<reference evidence="7 8" key="1">
    <citation type="submission" date="2019-02" db="EMBL/GenBank/DDBJ databases">
        <title>Draft genome sequences of novel Actinobacteria.</title>
        <authorList>
            <person name="Sahin N."/>
            <person name="Ay H."/>
            <person name="Saygin H."/>
        </authorList>
    </citation>
    <scope>NUCLEOTIDE SEQUENCE [LARGE SCALE GENOMIC DNA]</scope>
    <source>
        <strain evidence="7 8">KC201</strain>
    </source>
</reference>
<dbReference type="Gene3D" id="3.50.50.60">
    <property type="entry name" value="FAD/NAD(P)-binding domain"/>
    <property type="match status" value="1"/>
</dbReference>
<comment type="similarity">
    <text evidence="2">Belongs to the DadA oxidoreductase family.</text>
</comment>
<dbReference type="Proteomes" id="UP000295157">
    <property type="component" value="Unassembled WGS sequence"/>
</dbReference>
<keyword evidence="8" id="KW-1185">Reference proteome</keyword>
<evidence type="ECO:0000313" key="8">
    <source>
        <dbReference type="Proteomes" id="UP000295157"/>
    </source>
</evidence>
<keyword evidence="4" id="KW-0560">Oxidoreductase</keyword>
<evidence type="ECO:0000256" key="2">
    <source>
        <dbReference type="ARBA" id="ARBA00009410"/>
    </source>
</evidence>
<comment type="caution">
    <text evidence="7">The sequence shown here is derived from an EMBL/GenBank/DDBJ whole genome shotgun (WGS) entry which is preliminary data.</text>
</comment>
<evidence type="ECO:0000256" key="1">
    <source>
        <dbReference type="ARBA" id="ARBA00001974"/>
    </source>
</evidence>
<feature type="compositionally biased region" description="Low complexity" evidence="5">
    <location>
        <begin position="207"/>
        <end position="217"/>
    </location>
</feature>
<dbReference type="SUPFAM" id="SSF51905">
    <property type="entry name" value="FAD/NAD(P)-binding domain"/>
    <property type="match status" value="1"/>
</dbReference>
<proteinExistence type="inferred from homology"/>
<organism evidence="7 8">
    <name type="scientific">Nonomuraea longispora</name>
    <dbReference type="NCBI Taxonomy" id="1848320"/>
    <lineage>
        <taxon>Bacteria</taxon>
        <taxon>Bacillati</taxon>
        <taxon>Actinomycetota</taxon>
        <taxon>Actinomycetes</taxon>
        <taxon>Streptosporangiales</taxon>
        <taxon>Streptosporangiaceae</taxon>
        <taxon>Nonomuraea</taxon>
    </lineage>
</organism>
<dbReference type="RefSeq" id="WP_132340361.1">
    <property type="nucleotide sequence ID" value="NZ_SMJZ01000239.1"/>
</dbReference>
<dbReference type="AlphaFoldDB" id="A0A4R4MYH3"/>
<dbReference type="EMBL" id="SMJZ01000239">
    <property type="protein sequence ID" value="TDB98691.1"/>
    <property type="molecule type" value="Genomic_DNA"/>
</dbReference>
<dbReference type="Pfam" id="PF01266">
    <property type="entry name" value="DAO"/>
    <property type="match status" value="1"/>
</dbReference>
<name>A0A4R4MYH3_9ACTN</name>
<feature type="domain" description="FAD dependent oxidoreductase" evidence="6">
    <location>
        <begin position="2"/>
        <end position="171"/>
    </location>
</feature>
<dbReference type="GO" id="GO:0005737">
    <property type="term" value="C:cytoplasm"/>
    <property type="evidence" value="ECO:0007669"/>
    <property type="project" value="TreeGrafter"/>
</dbReference>
<dbReference type="PANTHER" id="PTHR13847:SF286">
    <property type="entry name" value="D-AMINO ACID DEHYDROGENASE"/>
    <property type="match status" value="1"/>
</dbReference>
<protein>
    <submittedName>
        <fullName evidence="7">FAD-binding oxidoreductase</fullName>
    </submittedName>
</protein>
<feature type="non-terminal residue" evidence="7">
    <location>
        <position position="224"/>
    </location>
</feature>
<dbReference type="GO" id="GO:0016491">
    <property type="term" value="F:oxidoreductase activity"/>
    <property type="evidence" value="ECO:0007669"/>
    <property type="project" value="UniProtKB-KW"/>
</dbReference>
<comment type="cofactor">
    <cofactor evidence="1">
        <name>FAD</name>
        <dbReference type="ChEBI" id="CHEBI:57692"/>
    </cofactor>
</comment>
<evidence type="ECO:0000313" key="7">
    <source>
        <dbReference type="EMBL" id="TDB98691.1"/>
    </source>
</evidence>
<evidence type="ECO:0000256" key="3">
    <source>
        <dbReference type="ARBA" id="ARBA00022630"/>
    </source>
</evidence>
<gene>
    <name evidence="7" type="ORF">E1267_38460</name>
</gene>
<accession>A0A4R4MYH3</accession>
<evidence type="ECO:0000259" key="6">
    <source>
        <dbReference type="Pfam" id="PF01266"/>
    </source>
</evidence>
<evidence type="ECO:0000256" key="4">
    <source>
        <dbReference type="ARBA" id="ARBA00023002"/>
    </source>
</evidence>
<evidence type="ECO:0000256" key="5">
    <source>
        <dbReference type="SAM" id="MobiDB-lite"/>
    </source>
</evidence>
<dbReference type="OrthoDB" id="9806257at2"/>
<feature type="region of interest" description="Disordered" evidence="5">
    <location>
        <begin position="174"/>
        <end position="224"/>
    </location>
</feature>
<keyword evidence="3" id="KW-0285">Flavoprotein</keyword>
<dbReference type="InterPro" id="IPR006076">
    <property type="entry name" value="FAD-dep_OxRdtase"/>
</dbReference>
<dbReference type="PANTHER" id="PTHR13847">
    <property type="entry name" value="SARCOSINE DEHYDROGENASE-RELATED"/>
    <property type="match status" value="1"/>
</dbReference>
<dbReference type="InterPro" id="IPR036188">
    <property type="entry name" value="FAD/NAD-bd_sf"/>
</dbReference>
<feature type="compositionally biased region" description="Low complexity" evidence="5">
    <location>
        <begin position="181"/>
        <end position="199"/>
    </location>
</feature>
<dbReference type="Gene3D" id="3.30.9.10">
    <property type="entry name" value="D-Amino Acid Oxidase, subunit A, domain 2"/>
    <property type="match status" value="1"/>
</dbReference>
<sequence>MRVVVIGSGIVGAAAAYYLTGRGATVTVVESGYRGQATEAGAGIVCPWVDHAEDDAWYQLTREGARAYPGLVEELGEDLGYAKVGALLVTEEPAELGQVRALLHRRSLEAPEMDDITDVPTPSELFPPLSDDLSALLVPGAARVNGCAVREALLRAAVARGARVRTGIATLTPGGQVLVRPSGSGPHGTTGPTGFLAALADDDTTPDHPGTPVTTGPADDTPSP</sequence>